<dbReference type="SMART" id="SM00256">
    <property type="entry name" value="FBOX"/>
    <property type="match status" value="1"/>
</dbReference>
<evidence type="ECO:0000259" key="2">
    <source>
        <dbReference type="PROSITE" id="PS50181"/>
    </source>
</evidence>
<dbReference type="SUPFAM" id="SSF81383">
    <property type="entry name" value="F-box domain"/>
    <property type="match status" value="1"/>
</dbReference>
<evidence type="ECO:0000313" key="4">
    <source>
        <dbReference type="Proteomes" id="UP000636709"/>
    </source>
</evidence>
<dbReference type="PANTHER" id="PTHR31672:SF13">
    <property type="entry name" value="F-BOX PROTEIN CPR30-LIKE"/>
    <property type="match status" value="1"/>
</dbReference>
<protein>
    <recommendedName>
        <fullName evidence="2">F-box domain-containing protein</fullName>
    </recommendedName>
</protein>
<dbReference type="EMBL" id="JACEFO010001605">
    <property type="protein sequence ID" value="KAF8731721.1"/>
    <property type="molecule type" value="Genomic_DNA"/>
</dbReference>
<reference evidence="3" key="1">
    <citation type="submission" date="2020-07" db="EMBL/GenBank/DDBJ databases">
        <title>Genome sequence and genetic diversity analysis of an under-domesticated orphan crop, white fonio (Digitaria exilis).</title>
        <authorList>
            <person name="Bennetzen J.L."/>
            <person name="Chen S."/>
            <person name="Ma X."/>
            <person name="Wang X."/>
            <person name="Yssel A.E.J."/>
            <person name="Chaluvadi S.R."/>
            <person name="Johnson M."/>
            <person name="Gangashetty P."/>
            <person name="Hamidou F."/>
            <person name="Sanogo M.D."/>
            <person name="Zwaenepoel A."/>
            <person name="Wallace J."/>
            <person name="Van De Peer Y."/>
            <person name="Van Deynze A."/>
        </authorList>
    </citation>
    <scope>NUCLEOTIDE SEQUENCE</scope>
    <source>
        <tissue evidence="3">Leaves</tissue>
    </source>
</reference>
<feature type="region of interest" description="Disordered" evidence="1">
    <location>
        <begin position="1"/>
        <end position="20"/>
    </location>
</feature>
<feature type="compositionally biased region" description="Low complexity" evidence="1">
    <location>
        <begin position="10"/>
        <end position="20"/>
    </location>
</feature>
<accession>A0A835F8Y7</accession>
<dbReference type="CDD" id="cd22157">
    <property type="entry name" value="F-box_AtFBW1-like"/>
    <property type="match status" value="1"/>
</dbReference>
<sequence length="383" mass="42822">MESAGPSAPPATRSRPADATNAGVLPPDVLFDVLLRLPAKELCRLRAVCRSWRALTSGPLFTGAHAAGHPLFLANVRGDRTHIRVVDLSGNVVKRIPIPDGHLLPTSFDLACAATVRNSCHVLDPATGGVHVLPKSPAAEHVGQEHLHQPYTSFAFGRIDDATGEHKVLRMFSRPYLFGLHQHHLFEVFTIYSGSGSGSSQPQWRARRSHDEFGSAIVVGEKEEWGGFLPGPISDIFHTDEYDDHLEDYRCLWIETTLANLRGSLALVHYRTYRHIMDVWLLKDSDDVLWVKEYTIQIEQIEATELCVKSLFMLNDGRLVIHFPKNGMLLIHDPTTNTSTQVEMRHLDAVAMYTGNLLSLQVGDICVVLACWGSFSVWYRRWC</sequence>
<dbReference type="PANTHER" id="PTHR31672">
    <property type="entry name" value="BNACNNG10540D PROTEIN"/>
    <property type="match status" value="1"/>
</dbReference>
<dbReference type="InterPro" id="IPR001810">
    <property type="entry name" value="F-box_dom"/>
</dbReference>
<proteinExistence type="predicted"/>
<keyword evidence="4" id="KW-1185">Reference proteome</keyword>
<dbReference type="InterPro" id="IPR050796">
    <property type="entry name" value="SCF_F-box_component"/>
</dbReference>
<dbReference type="AlphaFoldDB" id="A0A835F8Y7"/>
<dbReference type="Pfam" id="PF12937">
    <property type="entry name" value="F-box-like"/>
    <property type="match status" value="1"/>
</dbReference>
<organism evidence="3 4">
    <name type="scientific">Digitaria exilis</name>
    <dbReference type="NCBI Taxonomy" id="1010633"/>
    <lineage>
        <taxon>Eukaryota</taxon>
        <taxon>Viridiplantae</taxon>
        <taxon>Streptophyta</taxon>
        <taxon>Embryophyta</taxon>
        <taxon>Tracheophyta</taxon>
        <taxon>Spermatophyta</taxon>
        <taxon>Magnoliopsida</taxon>
        <taxon>Liliopsida</taxon>
        <taxon>Poales</taxon>
        <taxon>Poaceae</taxon>
        <taxon>PACMAD clade</taxon>
        <taxon>Panicoideae</taxon>
        <taxon>Panicodae</taxon>
        <taxon>Paniceae</taxon>
        <taxon>Anthephorinae</taxon>
        <taxon>Digitaria</taxon>
    </lineage>
</organism>
<feature type="domain" description="F-box" evidence="2">
    <location>
        <begin position="19"/>
        <end position="55"/>
    </location>
</feature>
<name>A0A835F8Y7_9POAL</name>
<dbReference type="Gene3D" id="1.20.1280.50">
    <property type="match status" value="1"/>
</dbReference>
<dbReference type="OrthoDB" id="689042at2759"/>
<dbReference type="PROSITE" id="PS50181">
    <property type="entry name" value="FBOX"/>
    <property type="match status" value="1"/>
</dbReference>
<evidence type="ECO:0000313" key="3">
    <source>
        <dbReference type="EMBL" id="KAF8731721.1"/>
    </source>
</evidence>
<dbReference type="Proteomes" id="UP000636709">
    <property type="component" value="Unassembled WGS sequence"/>
</dbReference>
<evidence type="ECO:0000256" key="1">
    <source>
        <dbReference type="SAM" id="MobiDB-lite"/>
    </source>
</evidence>
<dbReference type="InterPro" id="IPR036047">
    <property type="entry name" value="F-box-like_dom_sf"/>
</dbReference>
<gene>
    <name evidence="3" type="ORF">HU200_015652</name>
</gene>
<comment type="caution">
    <text evidence="3">The sequence shown here is derived from an EMBL/GenBank/DDBJ whole genome shotgun (WGS) entry which is preliminary data.</text>
</comment>